<evidence type="ECO:0000313" key="3">
    <source>
        <dbReference type="EMBL" id="MBG0560718.1"/>
    </source>
</evidence>
<feature type="domain" description="ADP ribosyltransferase" evidence="2">
    <location>
        <begin position="679"/>
        <end position="835"/>
    </location>
</feature>
<feature type="compositionally biased region" description="Pro residues" evidence="1">
    <location>
        <begin position="386"/>
        <end position="400"/>
    </location>
</feature>
<evidence type="ECO:0000313" key="4">
    <source>
        <dbReference type="Proteomes" id="UP000598146"/>
    </source>
</evidence>
<evidence type="ECO:0000259" key="2">
    <source>
        <dbReference type="Pfam" id="PF03496"/>
    </source>
</evidence>
<dbReference type="InterPro" id="IPR003540">
    <property type="entry name" value="ADP-ribosyltransferase"/>
</dbReference>
<feature type="region of interest" description="Disordered" evidence="1">
    <location>
        <begin position="294"/>
        <end position="313"/>
    </location>
</feature>
<accession>A0A931C758</accession>
<organism evidence="3 4">
    <name type="scientific">Actinoplanes aureus</name>
    <dbReference type="NCBI Taxonomy" id="2792083"/>
    <lineage>
        <taxon>Bacteria</taxon>
        <taxon>Bacillati</taxon>
        <taxon>Actinomycetota</taxon>
        <taxon>Actinomycetes</taxon>
        <taxon>Micromonosporales</taxon>
        <taxon>Micromonosporaceae</taxon>
        <taxon>Actinoplanes</taxon>
    </lineage>
</organism>
<feature type="region of interest" description="Disordered" evidence="1">
    <location>
        <begin position="354"/>
        <end position="404"/>
    </location>
</feature>
<reference evidence="3" key="1">
    <citation type="submission" date="2020-11" db="EMBL/GenBank/DDBJ databases">
        <title>Isolation and identification of active actinomycetes.</title>
        <authorList>
            <person name="Sun X."/>
        </authorList>
    </citation>
    <scope>NUCLEOTIDE SEQUENCE</scope>
    <source>
        <strain evidence="3">NEAU-A11</strain>
    </source>
</reference>
<sequence length="855" mass="93639">MAVDPDKIVEIAQATVSLYRAAEHALLQLITRQLAQGIDAPGRAVERMTKVGQLRTAAEDVLGQLGDAAPDYVREALAEAYRQGNASVLTDLPAAEAAKLGAADALDTITRTSTVESLAAALVQDVGAKHSNILRNVLDAYRTVIAQATAASTVGGLSRRDAAQLAYARLVDRGLTSFTDRGGRTWRLSSYVEMAVRTVTQRAAVQGQTDRQQRLGLPYVMVSDEAQECELCRPYEGKVLRISAGPTGKVLSYSGPNSAPVTVTVTATLDEARAAGLQHPGCRHSIRTYLPGVTRLPEQPTADPEGDVARQRQRAIERQIRRWKEREEAALSPASRAAARAKVRAWQRAMREHLQANPKLKRQPHREQIGAGNIPPAPPAGATRPNPKPTPPPAPPPPTPAELIEAGDFSGLKRVGPQAGSNPGGLFEADDGTRWYVKAQKSEDHAKNEALASALYREAGIDTPRVIRGRGTPGLDGEHHTASRIVDDAKADLTSRLTDEKYRDQIREGFAVDTWLANWDAVGMTFDNIVTGGDGKPWRIDLGGSLLFRARGTPKGDRFGDEVTEWYSLRHRMTAPQSVQVFGAIRRRILVRSVERVKKITPERIREITAEHGLPDLGDRLIARRDQLVKGLPKLRKEAVRQETFDKGVRKAKKGQDALDAAARRLTDSSKLEPRPDGWTLDKTSQSQVALGRYRGSSYREINEYLRKDGKFNTSMQARIDRISEAIDASPLRDDVLVFRGISGFDTILGTDWNDVDLVGVEWDDKAFASTTADRRVAENSFSVGGNGSVVLRIIMRKGSGAVRLSDLAPPDRRPAGIKEEAELLAGKRQRRRIVADHGIDDRGRRILDVEVIES</sequence>
<dbReference type="Pfam" id="PF06152">
    <property type="entry name" value="Phage_min_cap2"/>
    <property type="match status" value="1"/>
</dbReference>
<dbReference type="RefSeq" id="WP_196412521.1">
    <property type="nucleotide sequence ID" value="NZ_JADQTO010000002.1"/>
</dbReference>
<dbReference type="PROSITE" id="PS51996">
    <property type="entry name" value="TR_MART"/>
    <property type="match status" value="1"/>
</dbReference>
<dbReference type="GO" id="GO:0005198">
    <property type="term" value="F:structural molecule activity"/>
    <property type="evidence" value="ECO:0007669"/>
    <property type="project" value="InterPro"/>
</dbReference>
<name>A0A931C758_9ACTN</name>
<gene>
    <name evidence="3" type="ORF">I4J89_04460</name>
</gene>
<proteinExistence type="predicted"/>
<dbReference type="EMBL" id="JADQTO010000002">
    <property type="protein sequence ID" value="MBG0560718.1"/>
    <property type="molecule type" value="Genomic_DNA"/>
</dbReference>
<protein>
    <recommendedName>
        <fullName evidence="2">ADP ribosyltransferase domain-containing protein</fullName>
    </recommendedName>
</protein>
<dbReference type="Proteomes" id="UP000598146">
    <property type="component" value="Unassembled WGS sequence"/>
</dbReference>
<dbReference type="GO" id="GO:0005576">
    <property type="term" value="C:extracellular region"/>
    <property type="evidence" value="ECO:0007669"/>
    <property type="project" value="InterPro"/>
</dbReference>
<dbReference type="AlphaFoldDB" id="A0A931C758"/>
<dbReference type="SUPFAM" id="SSF56399">
    <property type="entry name" value="ADP-ribosylation"/>
    <property type="match status" value="1"/>
</dbReference>
<dbReference type="Gene3D" id="3.90.176.10">
    <property type="entry name" value="Toxin ADP-ribosyltransferase, Chain A, domain 1"/>
    <property type="match status" value="1"/>
</dbReference>
<dbReference type="Pfam" id="PF03496">
    <property type="entry name" value="ADPrib_exo_Tox"/>
    <property type="match status" value="1"/>
</dbReference>
<comment type="caution">
    <text evidence="3">The sequence shown here is derived from an EMBL/GenBank/DDBJ whole genome shotgun (WGS) entry which is preliminary data.</text>
</comment>
<dbReference type="InterPro" id="IPR009319">
    <property type="entry name" value="Phage_A118_VSP1"/>
</dbReference>
<feature type="compositionally biased region" description="Low complexity" evidence="1">
    <location>
        <begin position="369"/>
        <end position="385"/>
    </location>
</feature>
<evidence type="ECO:0000256" key="1">
    <source>
        <dbReference type="SAM" id="MobiDB-lite"/>
    </source>
</evidence>
<keyword evidence="4" id="KW-1185">Reference proteome</keyword>